<dbReference type="AlphaFoldDB" id="A0A8J4WR86"/>
<protein>
    <submittedName>
        <fullName evidence="2">Uncharacterized protein</fullName>
    </submittedName>
</protein>
<dbReference type="Proteomes" id="UP000748531">
    <property type="component" value="Unassembled WGS sequence"/>
</dbReference>
<feature type="region of interest" description="Disordered" evidence="1">
    <location>
        <begin position="96"/>
        <end position="126"/>
    </location>
</feature>
<accession>A0A8J4WR86</accession>
<evidence type="ECO:0000313" key="2">
    <source>
        <dbReference type="EMBL" id="KAF5400660.1"/>
    </source>
</evidence>
<gene>
    <name evidence="2" type="ORF">PHET_05510</name>
</gene>
<dbReference type="EMBL" id="LUCH01003014">
    <property type="protein sequence ID" value="KAF5400660.1"/>
    <property type="molecule type" value="Genomic_DNA"/>
</dbReference>
<evidence type="ECO:0000313" key="3">
    <source>
        <dbReference type="Proteomes" id="UP000748531"/>
    </source>
</evidence>
<name>A0A8J4WR86_9TREM</name>
<organism evidence="2 3">
    <name type="scientific">Paragonimus heterotremus</name>
    <dbReference type="NCBI Taxonomy" id="100268"/>
    <lineage>
        <taxon>Eukaryota</taxon>
        <taxon>Metazoa</taxon>
        <taxon>Spiralia</taxon>
        <taxon>Lophotrochozoa</taxon>
        <taxon>Platyhelminthes</taxon>
        <taxon>Trematoda</taxon>
        <taxon>Digenea</taxon>
        <taxon>Plagiorchiida</taxon>
        <taxon>Troglotremata</taxon>
        <taxon>Troglotrematidae</taxon>
        <taxon>Paragonimus</taxon>
    </lineage>
</organism>
<feature type="compositionally biased region" description="Basic and acidic residues" evidence="1">
    <location>
        <begin position="104"/>
        <end position="115"/>
    </location>
</feature>
<reference evidence="2" key="1">
    <citation type="submission" date="2019-05" db="EMBL/GenBank/DDBJ databases">
        <title>Annotation for the trematode Paragonimus heterotremus.</title>
        <authorList>
            <person name="Choi Y.-J."/>
        </authorList>
    </citation>
    <scope>NUCLEOTIDE SEQUENCE</scope>
    <source>
        <strain evidence="2">LC</strain>
    </source>
</reference>
<comment type="caution">
    <text evidence="2">The sequence shown here is derived from an EMBL/GenBank/DDBJ whole genome shotgun (WGS) entry which is preliminary data.</text>
</comment>
<dbReference type="OrthoDB" id="10583254at2759"/>
<evidence type="ECO:0000256" key="1">
    <source>
        <dbReference type="SAM" id="MobiDB-lite"/>
    </source>
</evidence>
<keyword evidence="3" id="KW-1185">Reference proteome</keyword>
<proteinExistence type="predicted"/>
<sequence length="150" mass="16967">MSAAFIDRHCKCFLKDEKSIFALSFLYHEDRTYPPERSSPPPIHSVRTLPVPMHLQNKNICTNEQRLEAGDALDNQTTTKQHTLSTLPDVHHLIDQPFSPTSHLESREAACKENGESQSTDLDSHVLTDKKVSPYCADRITEPHGTFTLL</sequence>